<keyword evidence="2" id="KW-1185">Reference proteome</keyword>
<name>A0ABP9CEJ3_9ACTN</name>
<organism evidence="1 2">
    <name type="scientific">Tomitella cavernea</name>
    <dbReference type="NCBI Taxonomy" id="1387982"/>
    <lineage>
        <taxon>Bacteria</taxon>
        <taxon>Bacillati</taxon>
        <taxon>Actinomycetota</taxon>
        <taxon>Actinomycetes</taxon>
        <taxon>Mycobacteriales</taxon>
        <taxon>Tomitella</taxon>
    </lineage>
</organism>
<accession>A0ABP9CEJ3</accession>
<dbReference type="RefSeq" id="WP_200174699.1">
    <property type="nucleotide sequence ID" value="NZ_BAABKQ010000001.1"/>
</dbReference>
<evidence type="ECO:0000313" key="1">
    <source>
        <dbReference type="EMBL" id="GAA4807911.1"/>
    </source>
</evidence>
<evidence type="ECO:0000313" key="2">
    <source>
        <dbReference type="Proteomes" id="UP001500839"/>
    </source>
</evidence>
<reference evidence="2" key="1">
    <citation type="journal article" date="2019" name="Int. J. Syst. Evol. Microbiol.">
        <title>The Global Catalogue of Microorganisms (GCM) 10K type strain sequencing project: providing services to taxonomists for standard genome sequencing and annotation.</title>
        <authorList>
            <consortium name="The Broad Institute Genomics Platform"/>
            <consortium name="The Broad Institute Genome Sequencing Center for Infectious Disease"/>
            <person name="Wu L."/>
            <person name="Ma J."/>
        </authorList>
    </citation>
    <scope>NUCLEOTIDE SEQUENCE [LARGE SCALE GENOMIC DNA]</scope>
    <source>
        <strain evidence="2">JCM 18542</strain>
    </source>
</reference>
<comment type="caution">
    <text evidence="1">The sequence shown here is derived from an EMBL/GenBank/DDBJ whole genome shotgun (WGS) entry which is preliminary data.</text>
</comment>
<dbReference type="EMBL" id="BAABKQ010000001">
    <property type="protein sequence ID" value="GAA4807911.1"/>
    <property type="molecule type" value="Genomic_DNA"/>
</dbReference>
<protein>
    <submittedName>
        <fullName evidence="1">Type II toxin-antitoxin system RelE/ParE family toxin</fullName>
    </submittedName>
</protein>
<sequence>MERNREKPIRWVGSALEDLRDLTTEAQDDLGYQLGRVQLGLDPDDWKPMKQVGARCREIRVRTANGAFRAFYLARFEQAIYVLHCFQKKTQRTAQSDIDLGRRRYAAAAAHAKETS</sequence>
<dbReference type="Proteomes" id="UP001500839">
    <property type="component" value="Unassembled WGS sequence"/>
</dbReference>
<proteinExistence type="predicted"/>
<dbReference type="InterPro" id="IPR009241">
    <property type="entry name" value="HigB-like"/>
</dbReference>
<gene>
    <name evidence="1" type="ORF">GCM10023353_09380</name>
</gene>
<dbReference type="Pfam" id="PF05973">
    <property type="entry name" value="Gp49"/>
    <property type="match status" value="1"/>
</dbReference>